<dbReference type="RefSeq" id="WP_394833494.1">
    <property type="nucleotide sequence ID" value="NZ_CP089929.1"/>
</dbReference>
<proteinExistence type="predicted"/>
<evidence type="ECO:0000313" key="2">
    <source>
        <dbReference type="EMBL" id="WXB03859.1"/>
    </source>
</evidence>
<evidence type="ECO:0000256" key="1">
    <source>
        <dbReference type="SAM" id="SignalP"/>
    </source>
</evidence>
<reference evidence="2" key="1">
    <citation type="submission" date="2021-12" db="EMBL/GenBank/DDBJ databases">
        <title>Discovery of the Pendulisporaceae a myxobacterial family with distinct sporulation behavior and unique specialized metabolism.</title>
        <authorList>
            <person name="Garcia R."/>
            <person name="Popoff A."/>
            <person name="Bader C.D."/>
            <person name="Loehr J."/>
            <person name="Walesch S."/>
            <person name="Walt C."/>
            <person name="Boldt J."/>
            <person name="Bunk B."/>
            <person name="Haeckl F.J.F.P.J."/>
            <person name="Gunesch A.P."/>
            <person name="Birkelbach J."/>
            <person name="Nuebel U."/>
            <person name="Pietschmann T."/>
            <person name="Bach T."/>
            <person name="Mueller R."/>
        </authorList>
    </citation>
    <scope>NUCLEOTIDE SEQUENCE</scope>
    <source>
        <strain evidence="2">MSr11367</strain>
    </source>
</reference>
<feature type="chain" id="PRO_5045073769" evidence="1">
    <location>
        <begin position="25"/>
        <end position="140"/>
    </location>
</feature>
<keyword evidence="3" id="KW-1185">Reference proteome</keyword>
<accession>A0ABZ2KYV4</accession>
<feature type="signal peptide" evidence="1">
    <location>
        <begin position="1"/>
        <end position="24"/>
    </location>
</feature>
<evidence type="ECO:0000313" key="3">
    <source>
        <dbReference type="Proteomes" id="UP001374803"/>
    </source>
</evidence>
<keyword evidence="1" id="KW-0732">Signal</keyword>
<name>A0ABZ2KYV4_9BACT</name>
<protein>
    <submittedName>
        <fullName evidence="2">Uncharacterized protein</fullName>
    </submittedName>
</protein>
<dbReference type="EMBL" id="CP089983">
    <property type="protein sequence ID" value="WXB03859.1"/>
    <property type="molecule type" value="Genomic_DNA"/>
</dbReference>
<organism evidence="2 3">
    <name type="scientific">Pendulispora rubella</name>
    <dbReference type="NCBI Taxonomy" id="2741070"/>
    <lineage>
        <taxon>Bacteria</taxon>
        <taxon>Pseudomonadati</taxon>
        <taxon>Myxococcota</taxon>
        <taxon>Myxococcia</taxon>
        <taxon>Myxococcales</taxon>
        <taxon>Sorangiineae</taxon>
        <taxon>Pendulisporaceae</taxon>
        <taxon>Pendulispora</taxon>
    </lineage>
</organism>
<gene>
    <name evidence="2" type="ORF">LVJ94_44005</name>
</gene>
<sequence>MRAKQVWSIAIAGLGLLVTNMATGALPPPPPTPCNVDTDCPGCVRCVAGGCSGAEDSGRTCMCNEECARAGQGSCDVSTTKPRCGGSCVAGLPPRALTCGAGDDYPKLEALQPRSQEVAPAVRVLEGTPVVIERVIGGAR</sequence>
<dbReference type="Proteomes" id="UP001374803">
    <property type="component" value="Chromosome"/>
</dbReference>